<gene>
    <name evidence="1" type="ORF">C7455_103187</name>
</gene>
<keyword evidence="2" id="KW-1185">Reference proteome</keyword>
<name>A0A316GIR6_9RHOB</name>
<accession>A0A316GIR6</accession>
<protein>
    <submittedName>
        <fullName evidence="1">Uncharacterized protein</fullName>
    </submittedName>
</protein>
<evidence type="ECO:0000313" key="1">
    <source>
        <dbReference type="EMBL" id="PWK60987.1"/>
    </source>
</evidence>
<dbReference type="EMBL" id="QGGW01000003">
    <property type="protein sequence ID" value="PWK60987.1"/>
    <property type="molecule type" value="Genomic_DNA"/>
</dbReference>
<sequence>MSLPTLPLAGLLSLVPLTSMAEAWPLGELAAPSGLSLSLMELLFEENPWSGEMLVVVRLLAPTIVEDLDTPLMLRTDMDWACRTWGVPAAATLATAPDLVVIEMMASPVERGVSAPEVPQFFEQYRLEGPVCIWELF</sequence>
<dbReference type="RefSeq" id="WP_146199955.1">
    <property type="nucleotide sequence ID" value="NZ_QGGW01000003.1"/>
</dbReference>
<dbReference type="InterPro" id="IPR045467">
    <property type="entry name" value="DUF6497"/>
</dbReference>
<dbReference type="Pfam" id="PF20107">
    <property type="entry name" value="DUF6497"/>
    <property type="match status" value="1"/>
</dbReference>
<evidence type="ECO:0000313" key="2">
    <source>
        <dbReference type="Proteomes" id="UP000245708"/>
    </source>
</evidence>
<proteinExistence type="predicted"/>
<dbReference type="Proteomes" id="UP000245708">
    <property type="component" value="Unassembled WGS sequence"/>
</dbReference>
<organism evidence="1 2">
    <name type="scientific">Roseicyclus mahoneyensis</name>
    <dbReference type="NCBI Taxonomy" id="164332"/>
    <lineage>
        <taxon>Bacteria</taxon>
        <taxon>Pseudomonadati</taxon>
        <taxon>Pseudomonadota</taxon>
        <taxon>Alphaproteobacteria</taxon>
        <taxon>Rhodobacterales</taxon>
        <taxon>Roseobacteraceae</taxon>
        <taxon>Roseicyclus</taxon>
    </lineage>
</organism>
<dbReference type="OrthoDB" id="7862028at2"/>
<dbReference type="AlphaFoldDB" id="A0A316GIR6"/>
<comment type="caution">
    <text evidence="1">The sequence shown here is derived from an EMBL/GenBank/DDBJ whole genome shotgun (WGS) entry which is preliminary data.</text>
</comment>
<reference evidence="1 2" key="1">
    <citation type="submission" date="2018-05" db="EMBL/GenBank/DDBJ databases">
        <title>Genomic Encyclopedia of Type Strains, Phase IV (KMG-IV): sequencing the most valuable type-strain genomes for metagenomic binning, comparative biology and taxonomic classification.</title>
        <authorList>
            <person name="Goeker M."/>
        </authorList>
    </citation>
    <scope>NUCLEOTIDE SEQUENCE [LARGE SCALE GENOMIC DNA]</scope>
    <source>
        <strain evidence="1 2">DSM 16097</strain>
    </source>
</reference>